<dbReference type="OrthoDB" id="10021397at2759"/>
<evidence type="ECO:0000256" key="1">
    <source>
        <dbReference type="ARBA" id="ARBA00004141"/>
    </source>
</evidence>
<keyword evidence="3 6" id="KW-1133">Transmembrane helix</keyword>
<dbReference type="SUPFAM" id="SSF103473">
    <property type="entry name" value="MFS general substrate transporter"/>
    <property type="match status" value="1"/>
</dbReference>
<keyword evidence="9" id="KW-1185">Reference proteome</keyword>
<feature type="transmembrane region" description="Helical" evidence="6">
    <location>
        <begin position="184"/>
        <end position="207"/>
    </location>
</feature>
<dbReference type="FunFam" id="1.20.1720.10:FF:000012">
    <property type="entry name" value="MFS toxin efflux pump (AflT)"/>
    <property type="match status" value="1"/>
</dbReference>
<protein>
    <recommendedName>
        <fullName evidence="7">Major facilitator superfamily (MFS) profile domain-containing protein</fullName>
    </recommendedName>
</protein>
<dbReference type="Pfam" id="PF07690">
    <property type="entry name" value="MFS_1"/>
    <property type="match status" value="1"/>
</dbReference>
<accession>A0A0D2CDF8</accession>
<reference evidence="8 9" key="1">
    <citation type="submission" date="2015-01" db="EMBL/GenBank/DDBJ databases">
        <title>The Genome Sequence of Exophiala spinifera CBS89968.</title>
        <authorList>
            <consortium name="The Broad Institute Genomics Platform"/>
            <person name="Cuomo C."/>
            <person name="de Hoog S."/>
            <person name="Gorbushina A."/>
            <person name="Stielow B."/>
            <person name="Teixiera M."/>
            <person name="Abouelleil A."/>
            <person name="Chapman S.B."/>
            <person name="Priest M."/>
            <person name="Young S.K."/>
            <person name="Wortman J."/>
            <person name="Nusbaum C."/>
            <person name="Birren B."/>
        </authorList>
    </citation>
    <scope>NUCLEOTIDE SEQUENCE [LARGE SCALE GENOMIC DNA]</scope>
    <source>
        <strain evidence="8 9">CBS 89968</strain>
    </source>
</reference>
<dbReference type="CDD" id="cd17502">
    <property type="entry name" value="MFS_Azr1_MDR_like"/>
    <property type="match status" value="1"/>
</dbReference>
<feature type="transmembrane region" description="Helical" evidence="6">
    <location>
        <begin position="517"/>
        <end position="538"/>
    </location>
</feature>
<evidence type="ECO:0000259" key="7">
    <source>
        <dbReference type="PROSITE" id="PS50850"/>
    </source>
</evidence>
<dbReference type="FunFam" id="1.20.1250.20:FF:000196">
    <property type="entry name" value="MFS toxin efflux pump (AflT)"/>
    <property type="match status" value="1"/>
</dbReference>
<feature type="transmembrane region" description="Helical" evidence="6">
    <location>
        <begin position="449"/>
        <end position="471"/>
    </location>
</feature>
<organism evidence="8 9">
    <name type="scientific">Exophiala spinifera</name>
    <dbReference type="NCBI Taxonomy" id="91928"/>
    <lineage>
        <taxon>Eukaryota</taxon>
        <taxon>Fungi</taxon>
        <taxon>Dikarya</taxon>
        <taxon>Ascomycota</taxon>
        <taxon>Pezizomycotina</taxon>
        <taxon>Eurotiomycetes</taxon>
        <taxon>Chaetothyriomycetidae</taxon>
        <taxon>Chaetothyriales</taxon>
        <taxon>Herpotrichiellaceae</taxon>
        <taxon>Exophiala</taxon>
    </lineage>
</organism>
<dbReference type="InterPro" id="IPR011701">
    <property type="entry name" value="MFS"/>
</dbReference>
<dbReference type="Proteomes" id="UP000053328">
    <property type="component" value="Unassembled WGS sequence"/>
</dbReference>
<feature type="transmembrane region" description="Helical" evidence="6">
    <location>
        <begin position="148"/>
        <end position="172"/>
    </location>
</feature>
<sequence length="564" mass="60840">MATENSQTQPIVDEKTAHDPARSQSLISDRPQADGAAALERVTSHAEDYPHGLKLASVLLSIYLSVFLIALDRTIIATALPRITDEFNSFGDIGWYNAGFLLPTTALQLFFGRLYTFYSPKWIFMSLVVVFEVGSAVCGAAPNSVGFIWGRAVAGLGAGGLFNGAMILMMYAAPLEKRPTYMGLLGAVFGLASVAGPLLGGVFTTSVTWRWCFYINLPIGAVVLVFLFFAIDNTKPALGDLPFREKLQRVDIPGTLIFMPCMVCLLLALQWGGQQYPWGDGRIIALFVLFGVLLVVFIAIQIWRQESATVPPRIMTNRTIAAGMFYAFCLGASFMLVVYYLSIWFQAIKGDSAIRAGISTLPFILSLVVASIMSGVFVSRIGYYMPSIIAGGILTPIGAGLFTLFDVDTLHPMWIGVQVLFGFGVGLGLQQTNIAAQAVLDKKDAPTGVSVVFFGQGLGGTISVAMGQNILDNKLISGLKGVNGIRPQDVARTGATSLRKVFTPEQLPVVLKVYNHSLVIVFYVGLAFALAAIMGGIWMEWKSVKKPKAANEEAPKDEEAPPST</sequence>
<comment type="subcellular location">
    <subcellularLocation>
        <location evidence="1">Membrane</location>
        <topology evidence="1">Multi-pass membrane protein</topology>
    </subcellularLocation>
</comment>
<evidence type="ECO:0000256" key="2">
    <source>
        <dbReference type="ARBA" id="ARBA00022692"/>
    </source>
</evidence>
<dbReference type="GO" id="GO:0022857">
    <property type="term" value="F:transmembrane transporter activity"/>
    <property type="evidence" value="ECO:0007669"/>
    <property type="project" value="InterPro"/>
</dbReference>
<dbReference type="RefSeq" id="XP_016241770.1">
    <property type="nucleotide sequence ID" value="XM_016376494.1"/>
</dbReference>
<feature type="compositionally biased region" description="Polar residues" evidence="5">
    <location>
        <begin position="1"/>
        <end position="10"/>
    </location>
</feature>
<gene>
    <name evidence="8" type="ORF">PV08_02134</name>
</gene>
<feature type="transmembrane region" description="Helical" evidence="6">
    <location>
        <begin position="283"/>
        <end position="303"/>
    </location>
</feature>
<evidence type="ECO:0000313" key="8">
    <source>
        <dbReference type="EMBL" id="KIW21554.1"/>
    </source>
</evidence>
<dbReference type="GeneID" id="27329217"/>
<feature type="transmembrane region" description="Helical" evidence="6">
    <location>
        <begin position="252"/>
        <end position="271"/>
    </location>
</feature>
<dbReference type="VEuPathDB" id="FungiDB:PV08_02134"/>
<dbReference type="Gene3D" id="1.20.1250.20">
    <property type="entry name" value="MFS general substrate transporter like domains"/>
    <property type="match status" value="1"/>
</dbReference>
<dbReference type="InterPro" id="IPR020846">
    <property type="entry name" value="MFS_dom"/>
</dbReference>
<dbReference type="AlphaFoldDB" id="A0A0D2CDF8"/>
<dbReference type="PANTHER" id="PTHR23501:SF201">
    <property type="entry name" value="MFS AFLATOXIN EFFLUX PUMP"/>
    <property type="match status" value="1"/>
</dbReference>
<evidence type="ECO:0000256" key="5">
    <source>
        <dbReference type="SAM" id="MobiDB-lite"/>
    </source>
</evidence>
<dbReference type="HOGENOM" id="CLU_000960_22_1_1"/>
<feature type="transmembrane region" description="Helical" evidence="6">
    <location>
        <begin position="383"/>
        <end position="405"/>
    </location>
</feature>
<feature type="transmembrane region" description="Helical" evidence="6">
    <location>
        <begin position="324"/>
        <end position="347"/>
    </location>
</feature>
<feature type="domain" description="Major facilitator superfamily (MFS) profile" evidence="7">
    <location>
        <begin position="58"/>
        <end position="544"/>
    </location>
</feature>
<feature type="transmembrane region" description="Helical" evidence="6">
    <location>
        <begin position="58"/>
        <end position="81"/>
    </location>
</feature>
<feature type="transmembrane region" description="Helical" evidence="6">
    <location>
        <begin position="93"/>
        <end position="111"/>
    </location>
</feature>
<dbReference type="EMBL" id="KN847492">
    <property type="protein sequence ID" value="KIW21554.1"/>
    <property type="molecule type" value="Genomic_DNA"/>
</dbReference>
<dbReference type="Gene3D" id="1.20.1720.10">
    <property type="entry name" value="Multidrug resistance protein D"/>
    <property type="match status" value="1"/>
</dbReference>
<dbReference type="PROSITE" id="PS50850">
    <property type="entry name" value="MFS"/>
    <property type="match status" value="1"/>
</dbReference>
<proteinExistence type="predicted"/>
<keyword evidence="2 6" id="KW-0812">Transmembrane</keyword>
<feature type="transmembrane region" description="Helical" evidence="6">
    <location>
        <begin position="353"/>
        <end position="376"/>
    </location>
</feature>
<feature type="region of interest" description="Disordered" evidence="5">
    <location>
        <begin position="1"/>
        <end position="32"/>
    </location>
</feature>
<keyword evidence="4 6" id="KW-0472">Membrane</keyword>
<evidence type="ECO:0000256" key="4">
    <source>
        <dbReference type="ARBA" id="ARBA00023136"/>
    </source>
</evidence>
<dbReference type="InterPro" id="IPR036259">
    <property type="entry name" value="MFS_trans_sf"/>
</dbReference>
<feature type="transmembrane region" description="Helical" evidence="6">
    <location>
        <begin position="213"/>
        <end position="231"/>
    </location>
</feature>
<dbReference type="PANTHER" id="PTHR23501">
    <property type="entry name" value="MAJOR FACILITATOR SUPERFAMILY"/>
    <property type="match status" value="1"/>
</dbReference>
<evidence type="ECO:0000256" key="6">
    <source>
        <dbReference type="SAM" id="Phobius"/>
    </source>
</evidence>
<dbReference type="GO" id="GO:0005886">
    <property type="term" value="C:plasma membrane"/>
    <property type="evidence" value="ECO:0007669"/>
    <property type="project" value="TreeGrafter"/>
</dbReference>
<evidence type="ECO:0000313" key="9">
    <source>
        <dbReference type="Proteomes" id="UP000053328"/>
    </source>
</evidence>
<name>A0A0D2CDF8_9EURO</name>
<feature type="compositionally biased region" description="Basic and acidic residues" evidence="5">
    <location>
        <begin position="12"/>
        <end position="21"/>
    </location>
</feature>
<feature type="transmembrane region" description="Helical" evidence="6">
    <location>
        <begin position="411"/>
        <end position="429"/>
    </location>
</feature>
<feature type="transmembrane region" description="Helical" evidence="6">
    <location>
        <begin position="123"/>
        <end position="142"/>
    </location>
</feature>
<evidence type="ECO:0000256" key="3">
    <source>
        <dbReference type="ARBA" id="ARBA00022989"/>
    </source>
</evidence>